<gene>
    <name evidence="1" type="ORF">FGU71_04650</name>
</gene>
<organism evidence="1 2">
    <name type="scientific">Erythrobacter insulae</name>
    <dbReference type="NCBI Taxonomy" id="2584124"/>
    <lineage>
        <taxon>Bacteria</taxon>
        <taxon>Pseudomonadati</taxon>
        <taxon>Pseudomonadota</taxon>
        <taxon>Alphaproteobacteria</taxon>
        <taxon>Sphingomonadales</taxon>
        <taxon>Erythrobacteraceae</taxon>
        <taxon>Erythrobacter/Porphyrobacter group</taxon>
        <taxon>Erythrobacter</taxon>
    </lineage>
</organism>
<name>A0A547PAQ6_9SPHN</name>
<dbReference type="SUPFAM" id="SSF51126">
    <property type="entry name" value="Pectin lyase-like"/>
    <property type="match status" value="1"/>
</dbReference>
<protein>
    <recommendedName>
        <fullName evidence="3">Pectate lyase superfamily protein domain-containing protein</fullName>
    </recommendedName>
</protein>
<accession>A0A547PAQ6</accession>
<keyword evidence="2" id="KW-1185">Reference proteome</keyword>
<dbReference type="EMBL" id="VHJK01000001">
    <property type="protein sequence ID" value="TRD11210.1"/>
    <property type="molecule type" value="Genomic_DNA"/>
</dbReference>
<evidence type="ECO:0008006" key="3">
    <source>
        <dbReference type="Google" id="ProtNLM"/>
    </source>
</evidence>
<dbReference type="AlphaFoldDB" id="A0A547PAQ6"/>
<dbReference type="InterPro" id="IPR011050">
    <property type="entry name" value="Pectin_lyase_fold/virulence"/>
</dbReference>
<dbReference type="Gene3D" id="2.160.20.10">
    <property type="entry name" value="Single-stranded right-handed beta-helix, Pectin lyase-like"/>
    <property type="match status" value="1"/>
</dbReference>
<evidence type="ECO:0000313" key="1">
    <source>
        <dbReference type="EMBL" id="TRD11210.1"/>
    </source>
</evidence>
<proteinExistence type="predicted"/>
<dbReference type="RefSeq" id="WP_142787475.1">
    <property type="nucleotide sequence ID" value="NZ_VHJK01000001.1"/>
</dbReference>
<comment type="caution">
    <text evidence="1">The sequence shown here is derived from an EMBL/GenBank/DDBJ whole genome shotgun (WGS) entry which is preliminary data.</text>
</comment>
<dbReference type="InterPro" id="IPR012334">
    <property type="entry name" value="Pectin_lyas_fold"/>
</dbReference>
<sequence>MGWNVDIELDAKPVHNFFPKIPRQVANYVWEATIEDGRMMKIAGLTALGIALFSIASDVDSIKQFNTAPTNSVEAPEPALISQSRFEYGREIDKRANAPLVSLNDETGKLQYALYANHSQTNADHMVPDFSYAGYGGGGVALPSYDSVEAKQTLSPVTGDNHASIQAAINKVAALPKDGRGIRGAVLLQAGEYQISDTLEITASGVILRGSGQGKHGTVLIATTNTPQSTLVTVRGEGSGRLPQRAARSLQTDIVQGYVPVGTISIEVADASGYRTGDAIAIVRTPNAAWVGKEGIDTAQFGWTADSYALATERTVTSVSGNTIAFDAPVTDTIEEQFGGGYVYRTDTSKRLQQVGIENLRLQTLDYTDVTREDRAFFAIAFWEVENSWVRDVTSRFFSRAFNFYDGSRFNTMQDLAFIDPDFEVVGGQHYAFDFNDAGQNFFQRCYSRDGRHSFTSGSRATGPNVFLDCLAENSTNDSGPHHRWATGTLYDNVRDSLLRVQNRANSGGGHGWTGAQQMLWNSALEQYVLQAPPRAMNWAIGIKGDRIRGRFSPHERDGIIQSPGSYVTVRSLYLRQLEDRLGPQAVVNITVASQLSGRIWDELSAWRGEGKFHP</sequence>
<reference evidence="1 2" key="1">
    <citation type="submission" date="2019-06" db="EMBL/GenBank/DDBJ databases">
        <title>Erythrobacter insulae sp. nov., isolated from a tidal flat.</title>
        <authorList>
            <person name="Yoon J.-H."/>
        </authorList>
    </citation>
    <scope>NUCLEOTIDE SEQUENCE [LARGE SCALE GENOMIC DNA]</scope>
    <source>
        <strain evidence="1 2">JBTF-M21</strain>
    </source>
</reference>
<evidence type="ECO:0000313" key="2">
    <source>
        <dbReference type="Proteomes" id="UP000316343"/>
    </source>
</evidence>
<dbReference type="OrthoDB" id="188639at2"/>
<dbReference type="Proteomes" id="UP000316343">
    <property type="component" value="Unassembled WGS sequence"/>
</dbReference>